<dbReference type="Pfam" id="PF04577">
    <property type="entry name" value="Glyco_transf_61"/>
    <property type="match status" value="1"/>
</dbReference>
<evidence type="ECO:0000313" key="3">
    <source>
        <dbReference type="Proteomes" id="UP000030392"/>
    </source>
</evidence>
<dbReference type="AlphaFoldDB" id="A0A0A2C7D4"/>
<organism evidence="2 3">
    <name type="scientific">Prochlorococcus marinus str. PAC1</name>
    <dbReference type="NCBI Taxonomy" id="59924"/>
    <lineage>
        <taxon>Bacteria</taxon>
        <taxon>Bacillati</taxon>
        <taxon>Cyanobacteriota</taxon>
        <taxon>Cyanophyceae</taxon>
        <taxon>Synechococcales</taxon>
        <taxon>Prochlorococcaceae</taxon>
        <taxon>Prochlorococcus</taxon>
    </lineage>
</organism>
<dbReference type="InterPro" id="IPR049625">
    <property type="entry name" value="Glyco_transf_61_cat"/>
</dbReference>
<evidence type="ECO:0000313" key="2">
    <source>
        <dbReference type="EMBL" id="KGG20800.1"/>
    </source>
</evidence>
<protein>
    <recommendedName>
        <fullName evidence="1">Glycosyltransferase 61 catalytic domain-containing protein</fullName>
    </recommendedName>
</protein>
<comment type="caution">
    <text evidence="2">The sequence shown here is derived from an EMBL/GenBank/DDBJ whole genome shotgun (WGS) entry which is preliminary data.</text>
</comment>
<accession>A0A0A2C7D4</accession>
<sequence>MNLNFINQNFSKILDKFKFKKFDLCLTDIQALIYIASYPDLIRDLGIDINAAKTHYAKYGKAEGRSLNIFNPKIYLGNYLDLQMEFGSDTVAATKHFIKHGFNEGRIYYLTYENNRSYNENSLLLPLVKLEDLILEIKLFFNNGLLTDTQALIYIASHPSLIKAFGTDIDSAKTHYSKYGKSEGFGLNIFNPKIYLENYLDLQREFGSDQEAATKHFIEYGYREGRDFSNIKKGRPLLLFSYRKHFDEEISLSDKKDSITASPIFFNIKPNNIYNVKSKVSLFCFNNSLACAYTSGIIKVRSFLKRDYLLIPDHISVNNNSDFSFLDVSGLFSTTKSGLTFSTIRYKHAIKVVDKAILIGGPGSSNWYHFILECLPKLFLININHSIDSEAYIIVPEICKLNNSFKDALSIFSGNRKILFLKQNEYVRCRKLYCVSEFNITPFNLPEGTWPRIEHFLINPSIIKDYANSFRKSLNLIKAPDNHPKKLFLMRDKTRRTFNQDQLIDISKKYGYSPIFLEDYSLREQAERIANATHIVGASGAAWTSMIFANNSLKCLSWLPREYSEFSTYSSIAAALGHYLLFIEYYPDSKIKNTAQVYSQSYKLSTKEFEQALKTLE</sequence>
<gene>
    <name evidence="2" type="ORF">EV03_0736</name>
</gene>
<proteinExistence type="predicted"/>
<dbReference type="RefSeq" id="WP_036905246.1">
    <property type="nucleotide sequence ID" value="NZ_CP138967.1"/>
</dbReference>
<reference evidence="3" key="1">
    <citation type="journal article" date="2014" name="Sci. Data">
        <title>Genomes of diverse isolates of the marine cyanobacterium Prochlorococcus.</title>
        <authorList>
            <person name="Biller S."/>
            <person name="Berube P."/>
            <person name="Thompson J."/>
            <person name="Kelly L."/>
            <person name="Roggensack S."/>
            <person name="Awad L."/>
            <person name="Roache-Johnson K."/>
            <person name="Ding H."/>
            <person name="Giovannoni S.J."/>
            <person name="Moore L.R."/>
            <person name="Chisholm S.W."/>
        </authorList>
    </citation>
    <scope>NUCLEOTIDE SEQUENCE [LARGE SCALE GENOMIC DNA]</scope>
    <source>
        <strain evidence="3">PAC1</strain>
    </source>
</reference>
<dbReference type="Proteomes" id="UP000030392">
    <property type="component" value="Unassembled WGS sequence"/>
</dbReference>
<dbReference type="GO" id="GO:0016757">
    <property type="term" value="F:glycosyltransferase activity"/>
    <property type="evidence" value="ECO:0007669"/>
    <property type="project" value="InterPro"/>
</dbReference>
<dbReference type="EMBL" id="JNAX01000010">
    <property type="protein sequence ID" value="KGG20800.1"/>
    <property type="molecule type" value="Genomic_DNA"/>
</dbReference>
<name>A0A0A2C7D4_PROMR</name>
<evidence type="ECO:0000259" key="1">
    <source>
        <dbReference type="Pfam" id="PF04577"/>
    </source>
</evidence>
<feature type="domain" description="Glycosyltransferase 61 catalytic" evidence="1">
    <location>
        <begin position="367"/>
        <end position="552"/>
    </location>
</feature>